<dbReference type="Pfam" id="PF13510">
    <property type="entry name" value="Fer2_4"/>
    <property type="match status" value="1"/>
</dbReference>
<evidence type="ECO:0000256" key="6">
    <source>
        <dbReference type="ARBA" id="ARBA00023002"/>
    </source>
</evidence>
<dbReference type="FunFam" id="3.10.20.740:FF:000005">
    <property type="entry name" value="NADH:ubiquinone oxidoreductase subunit"/>
    <property type="match status" value="1"/>
</dbReference>
<dbReference type="GO" id="GO:0042773">
    <property type="term" value="P:ATP synthesis coupled electron transport"/>
    <property type="evidence" value="ECO:0007669"/>
    <property type="project" value="InterPro"/>
</dbReference>
<dbReference type="SUPFAM" id="SSF53920">
    <property type="entry name" value="Fe-only hydrogenase"/>
    <property type="match status" value="1"/>
</dbReference>
<dbReference type="InterPro" id="IPR000283">
    <property type="entry name" value="NADH_UbQ_OxRdtase_75kDa_su_CS"/>
</dbReference>
<dbReference type="Pfam" id="PF10588">
    <property type="entry name" value="NADH-G_4Fe-4S_3"/>
    <property type="match status" value="1"/>
</dbReference>
<dbReference type="Gene3D" id="3.10.20.740">
    <property type="match status" value="1"/>
</dbReference>
<name>Q93SF7_PEPAC</name>
<dbReference type="InterPro" id="IPR017896">
    <property type="entry name" value="4Fe4S_Fe-S-bd"/>
</dbReference>
<dbReference type="Pfam" id="PF02256">
    <property type="entry name" value="Fe_hyd_SSU"/>
    <property type="match status" value="1"/>
</dbReference>
<feature type="domain" description="4Fe-4S ferredoxin-type" evidence="10">
    <location>
        <begin position="180"/>
        <end position="209"/>
    </location>
</feature>
<evidence type="ECO:0000259" key="9">
    <source>
        <dbReference type="PROSITE" id="PS51085"/>
    </source>
</evidence>
<dbReference type="InterPro" id="IPR009016">
    <property type="entry name" value="Fe_hydrogenase"/>
</dbReference>
<dbReference type="Gene3D" id="4.10.260.20">
    <property type="entry name" value="Iron hydrogenase, small subunit"/>
    <property type="match status" value="1"/>
</dbReference>
<dbReference type="NCBIfam" id="NF040763">
    <property type="entry name" value="FeFe_hydrog_A6"/>
    <property type="match status" value="1"/>
</dbReference>
<keyword evidence="8" id="KW-0411">Iron-sulfur</keyword>
<dbReference type="FunFam" id="3.30.70.20:FF:000035">
    <property type="entry name" value="Iron hydrogenase 1"/>
    <property type="match status" value="1"/>
</dbReference>
<dbReference type="GO" id="GO:0016020">
    <property type="term" value="C:membrane"/>
    <property type="evidence" value="ECO:0007669"/>
    <property type="project" value="InterPro"/>
</dbReference>
<evidence type="ECO:0000259" key="11">
    <source>
        <dbReference type="PROSITE" id="PS51839"/>
    </source>
</evidence>
<dbReference type="Gene3D" id="3.30.70.20">
    <property type="match status" value="1"/>
</dbReference>
<sequence length="578" mass="63764">MVNITIDGRQVTVPANSTVLDAARDMGINIPTLCYLKDINKTGACRMCLVEVEGIRNLQTACTFPVRDGLVVKTNTKRVRDARRDNLQLILSNHHRDCLSCFRNGSCELQALCDDMGLSELDFEAPKELKPVDMLSHSIVRDPNKCILCGRCVAVCNKVQEVGILAFTNRGVETEVAPAFATSMADAPCIYCGQCVNVCPVAALREKTDIEKVWEVLEDETKHVVVQVAPAVRAALGEMFGNPIGTRVTGKMFTALKMLGFQKVFDTNFAADLTIMEEGTELLGRIKNGGTLPMITSCSPGWIRYVEHFYPELLDHVSSCKSPQQMMGAVLKSYYAEKNNIAPENMIVVSVMPCIAKKTESAKEEMKNVHGTRDVDIVLTTRELGKMIKEARIEFNDLQDSNPDEFFGDYTGAAVIFGATGGVMEAAIRTVADIVSGQELEDIEYTAVRGLEGIKEAAVKIGDLEVKVAVAHGTANAGKLMDLVRDGKADYHFIEIMGCSGGCVTGGGQPHVDSRTKEKVNVKLERAKALYTEDKLRDKRKSHHNESVKRLYEEYLGKPNGHKAHELLHTHYKKRELF</sequence>
<keyword evidence="4" id="KW-0479">Metal-binding</keyword>
<dbReference type="SMART" id="SM00902">
    <property type="entry name" value="Fe_hyd_SSU"/>
    <property type="match status" value="1"/>
</dbReference>
<dbReference type="Pfam" id="PF12838">
    <property type="entry name" value="Fer4_7"/>
    <property type="match status" value="1"/>
</dbReference>
<evidence type="ECO:0000256" key="4">
    <source>
        <dbReference type="ARBA" id="ARBA00022723"/>
    </source>
</evidence>
<evidence type="ECO:0000256" key="7">
    <source>
        <dbReference type="ARBA" id="ARBA00023004"/>
    </source>
</evidence>
<keyword evidence="2" id="KW-0004">4Fe-4S</keyword>
<evidence type="ECO:0000256" key="8">
    <source>
        <dbReference type="ARBA" id="ARBA00023014"/>
    </source>
</evidence>
<dbReference type="InterPro" id="IPR003149">
    <property type="entry name" value="Fe_hydrogenase_ssu"/>
</dbReference>
<feature type="domain" description="2Fe-2S ferredoxin-type" evidence="9">
    <location>
        <begin position="1"/>
        <end position="78"/>
    </location>
</feature>
<dbReference type="PROSITE" id="PS00198">
    <property type="entry name" value="4FE4S_FER_1"/>
    <property type="match status" value="1"/>
</dbReference>
<dbReference type="PROSITE" id="PS51379">
    <property type="entry name" value="4FE4S_FER_2"/>
    <property type="match status" value="2"/>
</dbReference>
<dbReference type="InterPro" id="IPR049830">
    <property type="entry name" value="HndD"/>
</dbReference>
<dbReference type="PROSITE" id="PS51085">
    <property type="entry name" value="2FE2S_FER_2"/>
    <property type="match status" value="1"/>
</dbReference>
<dbReference type="SUPFAM" id="SSF54862">
    <property type="entry name" value="4Fe-4S ferredoxins"/>
    <property type="match status" value="1"/>
</dbReference>
<dbReference type="Gene3D" id="3.40.950.10">
    <property type="entry name" value="Fe-only Hydrogenase (Larger Subunit), Chain L, domain 3"/>
    <property type="match status" value="1"/>
</dbReference>
<keyword evidence="7" id="KW-0408">Iron</keyword>
<dbReference type="InterPro" id="IPR036010">
    <property type="entry name" value="2Fe-2S_ferredoxin-like_sf"/>
</dbReference>
<feature type="domain" description="4Fe-4S ferredoxin-type" evidence="10">
    <location>
        <begin position="137"/>
        <end position="156"/>
    </location>
</feature>
<protein>
    <submittedName>
        <fullName evidence="12">HymC protein</fullName>
    </submittedName>
</protein>
<dbReference type="Gene3D" id="3.40.50.1780">
    <property type="match status" value="1"/>
</dbReference>
<dbReference type="NCBIfam" id="TIGR02512">
    <property type="entry name" value="FeFe_hydrog_A"/>
    <property type="match status" value="1"/>
</dbReference>
<proteinExistence type="predicted"/>
<reference evidence="12" key="2">
    <citation type="journal article" date="2003" name="Arch. Microbiol.">
        <title>Molecular and biochemical characterization of two tungsten- and selenium-containing formate dehydrogenases from Eubacterium acidaminophilum that are associated with components of an iron-only hydrogenase.</title>
        <authorList>
            <person name="Graentzdoerffer A."/>
            <person name="Rauh D."/>
            <person name="Pich A."/>
            <person name="Andreesen J.R."/>
        </authorList>
    </citation>
    <scope>NUCLEOTIDE SEQUENCE</scope>
    <source>
        <strain evidence="12">Al-2</strain>
    </source>
</reference>
<dbReference type="AlphaFoldDB" id="Q93SF7"/>
<evidence type="ECO:0000256" key="5">
    <source>
        <dbReference type="ARBA" id="ARBA00022737"/>
    </source>
</evidence>
<accession>Q93SF7</accession>
<dbReference type="SUPFAM" id="SSF54292">
    <property type="entry name" value="2Fe-2S ferredoxin-like"/>
    <property type="match status" value="1"/>
</dbReference>
<dbReference type="SMART" id="SM00929">
    <property type="entry name" value="NADH-G_4Fe-4S_3"/>
    <property type="match status" value="1"/>
</dbReference>
<feature type="domain" description="4Fe-4S His(Cys)3-ligated-type" evidence="11">
    <location>
        <begin position="78"/>
        <end position="117"/>
    </location>
</feature>
<dbReference type="InterPro" id="IPR050340">
    <property type="entry name" value="Cytosolic_Fe-S_CAF"/>
</dbReference>
<dbReference type="InterPro" id="IPR013352">
    <property type="entry name" value="Fe_hydrogenase_subset"/>
</dbReference>
<dbReference type="GO" id="GO:0008901">
    <property type="term" value="F:ferredoxin hydrogenase activity"/>
    <property type="evidence" value="ECO:0007669"/>
    <property type="project" value="InterPro"/>
</dbReference>
<dbReference type="GO" id="GO:0005506">
    <property type="term" value="F:iron ion binding"/>
    <property type="evidence" value="ECO:0007669"/>
    <property type="project" value="InterPro"/>
</dbReference>
<dbReference type="PROSITE" id="PS51839">
    <property type="entry name" value="4FE4S_HC3"/>
    <property type="match status" value="1"/>
</dbReference>
<keyword evidence="5" id="KW-0677">Repeat</keyword>
<evidence type="ECO:0000256" key="1">
    <source>
        <dbReference type="ARBA" id="ARBA00001966"/>
    </source>
</evidence>
<dbReference type="InterPro" id="IPR001041">
    <property type="entry name" value="2Fe-2S_ferredoxin-type"/>
</dbReference>
<reference evidence="12" key="1">
    <citation type="thesis" date="2000" institute="Department of Biologie" country="Institut fuer Mikrobiologie, Martin-Luther-University Halle, Halle, Germany">
        <authorList>
            <person name="Graentzdoerffer A."/>
        </authorList>
    </citation>
    <scope>NUCLEOTIDE SEQUENCE</scope>
    <source>
        <strain evidence="12">Al-2</strain>
    </source>
</reference>
<dbReference type="PROSITE" id="PS00641">
    <property type="entry name" value="COMPLEX1_75K_1"/>
    <property type="match status" value="1"/>
</dbReference>
<gene>
    <name evidence="12" type="primary">hymC</name>
</gene>
<evidence type="ECO:0000256" key="3">
    <source>
        <dbReference type="ARBA" id="ARBA00022714"/>
    </source>
</evidence>
<keyword evidence="3" id="KW-0001">2Fe-2S</keyword>
<dbReference type="GO" id="GO:0051539">
    <property type="term" value="F:4 iron, 4 sulfur cluster binding"/>
    <property type="evidence" value="ECO:0007669"/>
    <property type="project" value="UniProtKB-KW"/>
</dbReference>
<organism evidence="12">
    <name type="scientific">Peptoclostridium acidaminophilum</name>
    <name type="common">Eubacterium acidaminophilum</name>
    <dbReference type="NCBI Taxonomy" id="1731"/>
    <lineage>
        <taxon>Bacteria</taxon>
        <taxon>Bacillati</taxon>
        <taxon>Bacillota</taxon>
        <taxon>Clostridia</taxon>
        <taxon>Peptostreptococcales</taxon>
        <taxon>Peptoclostridiaceae</taxon>
        <taxon>Peptoclostridium</taxon>
    </lineage>
</organism>
<dbReference type="GO" id="GO:0008137">
    <property type="term" value="F:NADH dehydrogenase (ubiquinone) activity"/>
    <property type="evidence" value="ECO:0007669"/>
    <property type="project" value="InterPro"/>
</dbReference>
<dbReference type="GO" id="GO:0051537">
    <property type="term" value="F:2 iron, 2 sulfur cluster binding"/>
    <property type="evidence" value="ECO:0007669"/>
    <property type="project" value="UniProtKB-KW"/>
</dbReference>
<dbReference type="EMBL" id="AJ312124">
    <property type="protein sequence ID" value="CAC39231.1"/>
    <property type="molecule type" value="Genomic_DNA"/>
</dbReference>
<evidence type="ECO:0000313" key="12">
    <source>
        <dbReference type="EMBL" id="CAC39231.1"/>
    </source>
</evidence>
<keyword evidence="6" id="KW-0560">Oxidoreductase</keyword>
<dbReference type="CDD" id="cd00207">
    <property type="entry name" value="fer2"/>
    <property type="match status" value="1"/>
</dbReference>
<dbReference type="PANTHER" id="PTHR11615">
    <property type="entry name" value="NITRATE, FORMATE, IRON DEHYDROGENASE"/>
    <property type="match status" value="1"/>
</dbReference>
<comment type="cofactor">
    <cofactor evidence="1">
        <name>[4Fe-4S] cluster</name>
        <dbReference type="ChEBI" id="CHEBI:49883"/>
    </cofactor>
</comment>
<dbReference type="Pfam" id="PF02906">
    <property type="entry name" value="Fe_hyd_lg_C"/>
    <property type="match status" value="1"/>
</dbReference>
<dbReference type="InterPro" id="IPR004108">
    <property type="entry name" value="Fe_hydrogenase_lsu_C"/>
</dbReference>
<evidence type="ECO:0000256" key="2">
    <source>
        <dbReference type="ARBA" id="ARBA00022485"/>
    </source>
</evidence>
<dbReference type="InterPro" id="IPR036991">
    <property type="entry name" value="Fe_hydrogenase_ssu_sf"/>
</dbReference>
<dbReference type="InterPro" id="IPR019574">
    <property type="entry name" value="NADH_UbQ_OxRdtase_Gsu_4Fe4S-bd"/>
</dbReference>
<dbReference type="InterPro" id="IPR017900">
    <property type="entry name" value="4Fe4S_Fe_S_CS"/>
</dbReference>
<evidence type="ECO:0000259" key="10">
    <source>
        <dbReference type="PROSITE" id="PS51379"/>
    </source>
</evidence>